<evidence type="ECO:0000313" key="2">
    <source>
        <dbReference type="Proteomes" id="UP000629287"/>
    </source>
</evidence>
<dbReference type="Proteomes" id="UP000629287">
    <property type="component" value="Unassembled WGS sequence"/>
</dbReference>
<accession>A0A8I0PDA5</accession>
<dbReference type="RefSeq" id="WP_050399434.1">
    <property type="nucleotide sequence ID" value="NZ_JADBGF010000001.1"/>
</dbReference>
<dbReference type="GeneID" id="86833822"/>
<sequence>MLAAPFTLCPATNDRATVLDWLDPAWGTVGIDGVVIKGSGQPYLPGKRAWIKARSHTTSEGLIGGVTGALASPATLLLAATTSLGTCG</sequence>
<proteinExistence type="predicted"/>
<name>A0A8I0PDA5_9ACTN</name>
<organism evidence="1 2">
    <name type="scientific">Streptomyces stelliscabiei</name>
    <dbReference type="NCBI Taxonomy" id="146820"/>
    <lineage>
        <taxon>Bacteria</taxon>
        <taxon>Bacillati</taxon>
        <taxon>Actinomycetota</taxon>
        <taxon>Actinomycetes</taxon>
        <taxon>Kitasatosporales</taxon>
        <taxon>Streptomycetaceae</taxon>
        <taxon>Streptomyces</taxon>
    </lineage>
</organism>
<protein>
    <submittedName>
        <fullName evidence="1">ATP-dependent DNA ligase</fullName>
    </submittedName>
</protein>
<comment type="caution">
    <text evidence="1">The sequence shown here is derived from an EMBL/GenBank/DDBJ whole genome shotgun (WGS) entry which is preliminary data.</text>
</comment>
<evidence type="ECO:0000313" key="1">
    <source>
        <dbReference type="EMBL" id="MBE1602800.1"/>
    </source>
</evidence>
<gene>
    <name evidence="1" type="ORF">H4687_008929</name>
</gene>
<dbReference type="EMBL" id="JADBGF010000001">
    <property type="protein sequence ID" value="MBE1602800.1"/>
    <property type="molecule type" value="Genomic_DNA"/>
</dbReference>
<reference evidence="1 2" key="1">
    <citation type="submission" date="2020-10" db="EMBL/GenBank/DDBJ databases">
        <title>Sequencing the genomes of 1000 actinobacteria strains.</title>
        <authorList>
            <person name="Klenk H.-P."/>
        </authorList>
    </citation>
    <scope>NUCLEOTIDE SEQUENCE [LARGE SCALE GENOMIC DNA]</scope>
    <source>
        <strain evidence="1 2">DSM 41803</strain>
    </source>
</reference>
<keyword evidence="2" id="KW-1185">Reference proteome</keyword>
<dbReference type="GO" id="GO:0016874">
    <property type="term" value="F:ligase activity"/>
    <property type="evidence" value="ECO:0007669"/>
    <property type="project" value="UniProtKB-KW"/>
</dbReference>
<dbReference type="AlphaFoldDB" id="A0A8I0PDA5"/>
<keyword evidence="1" id="KW-0436">Ligase</keyword>